<dbReference type="SUPFAM" id="SSF50630">
    <property type="entry name" value="Acid proteases"/>
    <property type="match status" value="1"/>
</dbReference>
<evidence type="ECO:0000313" key="4">
    <source>
        <dbReference type="EMBL" id="CAG8822655.1"/>
    </source>
</evidence>
<feature type="transmembrane region" description="Helical" evidence="2">
    <location>
        <begin position="6"/>
        <end position="25"/>
    </location>
</feature>
<evidence type="ECO:0000256" key="2">
    <source>
        <dbReference type="SAM" id="Phobius"/>
    </source>
</evidence>
<keyword evidence="2" id="KW-1133">Transmembrane helix</keyword>
<gene>
    <name evidence="4" type="ORF">GMARGA_LOCUS28149</name>
</gene>
<evidence type="ECO:0000259" key="3">
    <source>
        <dbReference type="PROSITE" id="PS51767"/>
    </source>
</evidence>
<sequence>MKFTYLLNFFMIVNCILVARGISVATKYKKYKRNNPNSHNTFNRHVDILKSGFKGLNLYQKFSNVANGFKSQNFKSQKDTKNGANVQLQSNQFFGTYALQMEIGGQTFFIVIDTLGPSFWVQGNNCEGLGCQIPFDPSNATSFYDSKKGYDDKFHPVSGEIVASDINITGKVAKNVFFNLIGSGPVPIAGSGAIGMGRNPSQGYPISNSTPSPIFALYQQKAIKNKLYSLYLGRIPNPFNGPNTTVEQSLLTLGEIDTSLYTGNINYFSVKDKDFWEIDLDDVSINGKKLGIKGRKTILDTGYPNILMPYEDSKTIHELIPEAKDLKGFYMLPCNTNTSVSFIIGGDKYTINSKDLVNGYYTSSPDLPPPGWCMSAIYGSGDNEAPWLLGGIFFPTIYAVFDYEKSRVGLAQAVPRKN</sequence>
<protein>
    <submittedName>
        <fullName evidence="4">36128_t:CDS:1</fullName>
    </submittedName>
</protein>
<organism evidence="4 5">
    <name type="scientific">Gigaspora margarita</name>
    <dbReference type="NCBI Taxonomy" id="4874"/>
    <lineage>
        <taxon>Eukaryota</taxon>
        <taxon>Fungi</taxon>
        <taxon>Fungi incertae sedis</taxon>
        <taxon>Mucoromycota</taxon>
        <taxon>Glomeromycotina</taxon>
        <taxon>Glomeromycetes</taxon>
        <taxon>Diversisporales</taxon>
        <taxon>Gigasporaceae</taxon>
        <taxon>Gigaspora</taxon>
    </lineage>
</organism>
<keyword evidence="2" id="KW-0472">Membrane</keyword>
<dbReference type="CDD" id="cd05471">
    <property type="entry name" value="pepsin_like"/>
    <property type="match status" value="1"/>
</dbReference>
<dbReference type="PROSITE" id="PS51767">
    <property type="entry name" value="PEPTIDASE_A1"/>
    <property type="match status" value="1"/>
</dbReference>
<evidence type="ECO:0000256" key="1">
    <source>
        <dbReference type="ARBA" id="ARBA00007447"/>
    </source>
</evidence>
<accession>A0ABN7W971</accession>
<dbReference type="PANTHER" id="PTHR47966:SF75">
    <property type="entry name" value="ENDOPEPTIDASE (CTSD), PUTATIVE (AFU_ORTHOLOGUE AFUA_4G07040)-RELATED"/>
    <property type="match status" value="1"/>
</dbReference>
<dbReference type="InterPro" id="IPR001461">
    <property type="entry name" value="Aspartic_peptidase_A1"/>
</dbReference>
<dbReference type="Proteomes" id="UP000789901">
    <property type="component" value="Unassembled WGS sequence"/>
</dbReference>
<reference evidence="4 5" key="1">
    <citation type="submission" date="2021-06" db="EMBL/GenBank/DDBJ databases">
        <authorList>
            <person name="Kallberg Y."/>
            <person name="Tangrot J."/>
            <person name="Rosling A."/>
        </authorList>
    </citation>
    <scope>NUCLEOTIDE SEQUENCE [LARGE SCALE GENOMIC DNA]</scope>
    <source>
        <strain evidence="4 5">120-4 pot B 10/14</strain>
    </source>
</reference>
<dbReference type="InterPro" id="IPR034164">
    <property type="entry name" value="Pepsin-like_dom"/>
</dbReference>
<dbReference type="InterPro" id="IPR021109">
    <property type="entry name" value="Peptidase_aspartic_dom_sf"/>
</dbReference>
<proteinExistence type="inferred from homology"/>
<dbReference type="InterPro" id="IPR033121">
    <property type="entry name" value="PEPTIDASE_A1"/>
</dbReference>
<comment type="similarity">
    <text evidence="1">Belongs to the peptidase A1 family.</text>
</comment>
<dbReference type="EMBL" id="CAJVQB010035526">
    <property type="protein sequence ID" value="CAG8822655.1"/>
    <property type="molecule type" value="Genomic_DNA"/>
</dbReference>
<feature type="domain" description="Peptidase A1" evidence="3">
    <location>
        <begin position="97"/>
        <end position="411"/>
    </location>
</feature>
<dbReference type="PRINTS" id="PR00792">
    <property type="entry name" value="PEPSIN"/>
</dbReference>
<dbReference type="Gene3D" id="2.40.70.10">
    <property type="entry name" value="Acid Proteases"/>
    <property type="match status" value="2"/>
</dbReference>
<name>A0ABN7W971_GIGMA</name>
<dbReference type="Pfam" id="PF00026">
    <property type="entry name" value="Asp"/>
    <property type="match status" value="1"/>
</dbReference>
<dbReference type="PANTHER" id="PTHR47966">
    <property type="entry name" value="BETA-SITE APP-CLEAVING ENZYME, ISOFORM A-RELATED"/>
    <property type="match status" value="1"/>
</dbReference>
<keyword evidence="2" id="KW-0812">Transmembrane</keyword>
<evidence type="ECO:0000313" key="5">
    <source>
        <dbReference type="Proteomes" id="UP000789901"/>
    </source>
</evidence>
<keyword evidence="5" id="KW-1185">Reference proteome</keyword>
<comment type="caution">
    <text evidence="4">The sequence shown here is derived from an EMBL/GenBank/DDBJ whole genome shotgun (WGS) entry which is preliminary data.</text>
</comment>